<evidence type="ECO:0000256" key="5">
    <source>
        <dbReference type="SAM" id="MobiDB-lite"/>
    </source>
</evidence>
<dbReference type="FunFam" id="1.10.472.10:FF:000001">
    <property type="entry name" value="G2/mitotic-specific cyclin"/>
    <property type="match status" value="1"/>
</dbReference>
<dbReference type="Pfam" id="PF00134">
    <property type="entry name" value="Cyclin_N"/>
    <property type="match status" value="1"/>
</dbReference>
<evidence type="ECO:0000256" key="2">
    <source>
        <dbReference type="ARBA" id="ARBA00023127"/>
    </source>
</evidence>
<comment type="caution">
    <text evidence="8">The sequence shown here is derived from an EMBL/GenBank/DDBJ whole genome shotgun (WGS) entry which is preliminary data.</text>
</comment>
<comment type="similarity">
    <text evidence="4">Belongs to the cyclin family.</text>
</comment>
<gene>
    <name evidence="8" type="ORF">JX265_011876</name>
</gene>
<feature type="compositionally biased region" description="Low complexity" evidence="5">
    <location>
        <begin position="311"/>
        <end position="329"/>
    </location>
</feature>
<keyword evidence="9" id="KW-1185">Reference proteome</keyword>
<keyword evidence="3" id="KW-0131">Cell cycle</keyword>
<feature type="compositionally biased region" description="Polar residues" evidence="5">
    <location>
        <begin position="14"/>
        <end position="24"/>
    </location>
</feature>
<evidence type="ECO:0000256" key="4">
    <source>
        <dbReference type="RuleBase" id="RU000383"/>
    </source>
</evidence>
<name>A0A9P9WBS4_9PEZI</name>
<feature type="region of interest" description="Disordered" evidence="5">
    <location>
        <begin position="1"/>
        <end position="24"/>
    </location>
</feature>
<dbReference type="InterPro" id="IPR036915">
    <property type="entry name" value="Cyclin-like_sf"/>
</dbReference>
<accession>A0A9P9WBS4</accession>
<evidence type="ECO:0008006" key="10">
    <source>
        <dbReference type="Google" id="ProtNLM"/>
    </source>
</evidence>
<feature type="region of interest" description="Disordered" evidence="5">
    <location>
        <begin position="185"/>
        <end position="224"/>
    </location>
</feature>
<feature type="domain" description="Cyclin C-terminal" evidence="7">
    <location>
        <begin position="553"/>
        <end position="668"/>
    </location>
</feature>
<dbReference type="InterPro" id="IPR006671">
    <property type="entry name" value="Cyclin_N"/>
</dbReference>
<dbReference type="EMBL" id="JAFIMR010000046">
    <property type="protein sequence ID" value="KAI1856161.1"/>
    <property type="molecule type" value="Genomic_DNA"/>
</dbReference>
<feature type="region of interest" description="Disordered" evidence="5">
    <location>
        <begin position="102"/>
        <end position="172"/>
    </location>
</feature>
<dbReference type="SMART" id="SM00385">
    <property type="entry name" value="CYCLIN"/>
    <property type="match status" value="2"/>
</dbReference>
<dbReference type="CDD" id="cd20512">
    <property type="entry name" value="CYCLIN_CLBs_yeast_rpt2"/>
    <property type="match status" value="1"/>
</dbReference>
<feature type="compositionally biased region" description="Polar residues" evidence="5">
    <location>
        <begin position="209"/>
        <end position="221"/>
    </location>
</feature>
<dbReference type="CDD" id="cd20568">
    <property type="entry name" value="CYCLIN_CLBs_yeast_rpt1"/>
    <property type="match status" value="1"/>
</dbReference>
<proteinExistence type="inferred from homology"/>
<evidence type="ECO:0000259" key="6">
    <source>
        <dbReference type="SMART" id="SM00385"/>
    </source>
</evidence>
<dbReference type="InterPro" id="IPR013763">
    <property type="entry name" value="Cyclin-like_dom"/>
</dbReference>
<dbReference type="InterPro" id="IPR004367">
    <property type="entry name" value="Cyclin_C-dom"/>
</dbReference>
<dbReference type="PANTHER" id="PTHR10177">
    <property type="entry name" value="CYCLINS"/>
    <property type="match status" value="1"/>
</dbReference>
<feature type="region of interest" description="Disordered" evidence="5">
    <location>
        <begin position="294"/>
        <end position="337"/>
    </location>
</feature>
<dbReference type="PROSITE" id="PS00292">
    <property type="entry name" value="CYCLINS"/>
    <property type="match status" value="1"/>
</dbReference>
<evidence type="ECO:0000313" key="9">
    <source>
        <dbReference type="Proteomes" id="UP000829685"/>
    </source>
</evidence>
<feature type="compositionally biased region" description="Basic and acidic residues" evidence="5">
    <location>
        <begin position="294"/>
        <end position="303"/>
    </location>
</feature>
<reference evidence="8" key="1">
    <citation type="submission" date="2021-03" db="EMBL/GenBank/DDBJ databases">
        <title>Revisited historic fungal species revealed as producer of novel bioactive compounds through whole genome sequencing and comparative genomics.</title>
        <authorList>
            <person name="Vignolle G.A."/>
            <person name="Hochenegger N."/>
            <person name="Mach R.L."/>
            <person name="Mach-Aigner A.R."/>
            <person name="Javad Rahimi M."/>
            <person name="Salim K.A."/>
            <person name="Chan C.M."/>
            <person name="Lim L.B.L."/>
            <person name="Cai F."/>
            <person name="Druzhinina I.S."/>
            <person name="U'Ren J.M."/>
            <person name="Derntl C."/>
        </authorList>
    </citation>
    <scope>NUCLEOTIDE SEQUENCE</scope>
    <source>
        <strain evidence="8">TUCIM 5799</strain>
    </source>
</reference>
<sequence>MDARPSRPARPLHATTNENFPPSKQTLLQRHKSTGTLRPVPSVGGLQVAAKRSAFADRSNTSKTTMAFDNGKMAAAKPQVANAKENASSVYVAPKDAFLRPAQRPSFKGSSQLAHAAKANHGHSKSLVSAHADSRLPPAVMSKPNKRASTIVYNDNTSDNSSRPSTSGSGSGAIISEHIEAVAGHDSRYQESSTAAVAPLSRKPRHHQSQPVLKSSQQQPASLLDTDVNRVVPWEVLPVIKSDSSVCEDDAPEAPYLDAVEELSPERFLDFEPAQPEYVPPHERLTNPITKTATRDVEQEAEHPSAPAPAPASAGLEHLEPLGPLVPLEPSDHEDEDLYDEQGYTTAHSYRDCVDIPIAHDREAVEAEAEPETSLTVTIMEGPKFSKQILDEIQQARHIVEKNRTDEEIEEEAWDISMVAEYGDEIFEYMKEMEITLLPSAHYMDIQTEIQWSMRSVLMDWVIQVHGRFNLLPETLFLAVNYIDRFLSVKVVSLGKLQLVGATAIFLAAKYEEINCPSVQEIVYMVDSGYSVEEILKAERYMLSMLDFNLGWPGPMSFLRRISKADDYDLETRTLAKYFLEVTIMDERFVASPPSFVSAGAHCLSRLILEKGHWTPEHVHYSGYTYAQLQPLVAMILECCTIAEKHHQAVLEKYADKRFKKCALFVRGQIKGGFRLEPAQAPAPARDVRYDDFPYSWSSANMESSAPSHLLRMPIPMQG</sequence>
<organism evidence="8 9">
    <name type="scientific">Neoarthrinium moseri</name>
    <dbReference type="NCBI Taxonomy" id="1658444"/>
    <lineage>
        <taxon>Eukaryota</taxon>
        <taxon>Fungi</taxon>
        <taxon>Dikarya</taxon>
        <taxon>Ascomycota</taxon>
        <taxon>Pezizomycotina</taxon>
        <taxon>Sordariomycetes</taxon>
        <taxon>Xylariomycetidae</taxon>
        <taxon>Amphisphaeriales</taxon>
        <taxon>Apiosporaceae</taxon>
        <taxon>Neoarthrinium</taxon>
    </lineage>
</organism>
<dbReference type="SUPFAM" id="SSF47954">
    <property type="entry name" value="Cyclin-like"/>
    <property type="match status" value="2"/>
</dbReference>
<feature type="compositionally biased region" description="Low complexity" evidence="5">
    <location>
        <begin position="154"/>
        <end position="168"/>
    </location>
</feature>
<dbReference type="Proteomes" id="UP000829685">
    <property type="component" value="Unassembled WGS sequence"/>
</dbReference>
<dbReference type="Gene3D" id="1.10.472.10">
    <property type="entry name" value="Cyclin-like"/>
    <property type="match status" value="2"/>
</dbReference>
<keyword evidence="2 4" id="KW-0195">Cyclin</keyword>
<dbReference type="GO" id="GO:0051301">
    <property type="term" value="P:cell division"/>
    <property type="evidence" value="ECO:0007669"/>
    <property type="project" value="UniProtKB-KW"/>
</dbReference>
<feature type="domain" description="Cyclin-like" evidence="6">
    <location>
        <begin position="557"/>
        <end position="638"/>
    </location>
</feature>
<feature type="domain" description="Cyclin-like" evidence="6">
    <location>
        <begin position="460"/>
        <end position="544"/>
    </location>
</feature>
<protein>
    <recommendedName>
        <fullName evidence="10">Cyclin N-terminal domain-containing protein</fullName>
    </recommendedName>
</protein>
<dbReference type="InterPro" id="IPR048258">
    <property type="entry name" value="Cyclins_cyclin-box"/>
</dbReference>
<evidence type="ECO:0000313" key="8">
    <source>
        <dbReference type="EMBL" id="KAI1856161.1"/>
    </source>
</evidence>
<keyword evidence="1" id="KW-0132">Cell division</keyword>
<dbReference type="SMART" id="SM01332">
    <property type="entry name" value="Cyclin_C"/>
    <property type="match status" value="1"/>
</dbReference>
<evidence type="ECO:0000259" key="7">
    <source>
        <dbReference type="SMART" id="SM01332"/>
    </source>
</evidence>
<dbReference type="Pfam" id="PF02984">
    <property type="entry name" value="Cyclin_C"/>
    <property type="match status" value="1"/>
</dbReference>
<dbReference type="InterPro" id="IPR039361">
    <property type="entry name" value="Cyclin"/>
</dbReference>
<dbReference type="AlphaFoldDB" id="A0A9P9WBS4"/>
<evidence type="ECO:0000256" key="1">
    <source>
        <dbReference type="ARBA" id="ARBA00022618"/>
    </source>
</evidence>
<evidence type="ECO:0000256" key="3">
    <source>
        <dbReference type="ARBA" id="ARBA00023306"/>
    </source>
</evidence>